<evidence type="ECO:0000256" key="7">
    <source>
        <dbReference type="ARBA" id="ARBA00023136"/>
    </source>
</evidence>
<evidence type="ECO:0000256" key="3">
    <source>
        <dbReference type="ARBA" id="ARBA00022448"/>
    </source>
</evidence>
<evidence type="ECO:0000256" key="2">
    <source>
        <dbReference type="ARBA" id="ARBA00009773"/>
    </source>
</evidence>
<reference evidence="9" key="1">
    <citation type="submission" date="2020-02" db="EMBL/GenBank/DDBJ databases">
        <authorList>
            <person name="Meier V. D."/>
        </authorList>
    </citation>
    <scope>NUCLEOTIDE SEQUENCE</scope>
    <source>
        <strain evidence="9">AVDCRST_MAG07</strain>
    </source>
</reference>
<dbReference type="GO" id="GO:0055085">
    <property type="term" value="P:transmembrane transport"/>
    <property type="evidence" value="ECO:0007669"/>
    <property type="project" value="TreeGrafter"/>
</dbReference>
<dbReference type="PANTHER" id="PTHR21716:SF53">
    <property type="entry name" value="PERMEASE PERM-RELATED"/>
    <property type="match status" value="1"/>
</dbReference>
<feature type="transmembrane region" description="Helical" evidence="8">
    <location>
        <begin position="124"/>
        <end position="143"/>
    </location>
</feature>
<keyword evidence="7 8" id="KW-0472">Membrane</keyword>
<feature type="transmembrane region" description="Helical" evidence="8">
    <location>
        <begin position="178"/>
        <end position="199"/>
    </location>
</feature>
<feature type="transmembrane region" description="Helical" evidence="8">
    <location>
        <begin position="411"/>
        <end position="436"/>
    </location>
</feature>
<keyword evidence="4" id="KW-1003">Cell membrane</keyword>
<feature type="transmembrane region" description="Helical" evidence="8">
    <location>
        <begin position="263"/>
        <end position="283"/>
    </location>
</feature>
<sequence length="457" mass="47879">MSETRPEHSPLTRVVDQAVDEAVEERVDDAVDERVGEVLQQADSSAQDADQARAVAQQAQAGAEQAELGAREAGASAVTAASLVAPPDDPVLETAVRRIEAHVDDDNPFGRPGRPLAPRSPFRVAFSAALGVAVAYGLVRALISVQSVLVLLLTAAFLAIGLNPAVEALERRGLRRPLAVAAVLSAVLLFFVGFGFAVVPPIVEQAQAFVQAAPDYVRRLQDNGRIASLDERFGLLQRAQDLVADPERIGLGAAGGVLGVGRAVFGFFASTLVVFIVTLYFLANLPSIKAQAYRLVPRSRRARVGLLTDEILTRVGGYVAGAVSIASLNAGLTYCLLTVLGIDYAVALAMLVFLTGLVPLIGATIGAAILTAVAMFSSVQDGIIIAVWFVVYQQLENYLLYPRIMQRSVDVSPAATVVAVLIGGALLGVLGALLAIPIAAAVQLVLAEVVAPRQDAA</sequence>
<evidence type="ECO:0000256" key="8">
    <source>
        <dbReference type="SAM" id="Phobius"/>
    </source>
</evidence>
<feature type="transmembrane region" description="Helical" evidence="8">
    <location>
        <begin position="366"/>
        <end position="391"/>
    </location>
</feature>
<comment type="similarity">
    <text evidence="2">Belongs to the autoinducer-2 exporter (AI-2E) (TC 2.A.86) family.</text>
</comment>
<gene>
    <name evidence="9" type="ORF">AVDCRST_MAG07-1589</name>
</gene>
<organism evidence="9">
    <name type="scientific">uncultured Frankineae bacterium</name>
    <dbReference type="NCBI Taxonomy" id="437475"/>
    <lineage>
        <taxon>Bacteria</taxon>
        <taxon>Bacillati</taxon>
        <taxon>Actinomycetota</taxon>
        <taxon>Actinomycetes</taxon>
        <taxon>Frankiales</taxon>
        <taxon>environmental samples</taxon>
    </lineage>
</organism>
<dbReference type="GO" id="GO:0005886">
    <property type="term" value="C:plasma membrane"/>
    <property type="evidence" value="ECO:0007669"/>
    <property type="project" value="UniProtKB-SubCell"/>
</dbReference>
<dbReference type="AlphaFoldDB" id="A0A6J4KWU4"/>
<evidence type="ECO:0000256" key="6">
    <source>
        <dbReference type="ARBA" id="ARBA00022989"/>
    </source>
</evidence>
<dbReference type="PANTHER" id="PTHR21716">
    <property type="entry name" value="TRANSMEMBRANE PROTEIN"/>
    <property type="match status" value="1"/>
</dbReference>
<accession>A0A6J4KWU4</accession>
<proteinExistence type="inferred from homology"/>
<evidence type="ECO:0000256" key="1">
    <source>
        <dbReference type="ARBA" id="ARBA00004651"/>
    </source>
</evidence>
<dbReference type="EMBL" id="CADCUB010000052">
    <property type="protein sequence ID" value="CAA9317794.1"/>
    <property type="molecule type" value="Genomic_DNA"/>
</dbReference>
<evidence type="ECO:0000313" key="9">
    <source>
        <dbReference type="EMBL" id="CAA9317794.1"/>
    </source>
</evidence>
<evidence type="ECO:0000256" key="5">
    <source>
        <dbReference type="ARBA" id="ARBA00022692"/>
    </source>
</evidence>
<feature type="transmembrane region" description="Helical" evidence="8">
    <location>
        <begin position="149"/>
        <end position="166"/>
    </location>
</feature>
<protein>
    <submittedName>
        <fullName evidence="9">Uncharacterized UPF0118 membrane protein</fullName>
    </submittedName>
</protein>
<name>A0A6J4KWU4_9ACTN</name>
<keyword evidence="6 8" id="KW-1133">Transmembrane helix</keyword>
<keyword evidence="5 8" id="KW-0812">Transmembrane</keyword>
<dbReference type="Pfam" id="PF01594">
    <property type="entry name" value="AI-2E_transport"/>
    <property type="match status" value="1"/>
</dbReference>
<dbReference type="InterPro" id="IPR002549">
    <property type="entry name" value="AI-2E-like"/>
</dbReference>
<comment type="subcellular location">
    <subcellularLocation>
        <location evidence="1">Cell membrane</location>
        <topology evidence="1">Multi-pass membrane protein</topology>
    </subcellularLocation>
</comment>
<evidence type="ECO:0000256" key="4">
    <source>
        <dbReference type="ARBA" id="ARBA00022475"/>
    </source>
</evidence>
<keyword evidence="3" id="KW-0813">Transport</keyword>